<evidence type="ECO:0000313" key="3">
    <source>
        <dbReference type="Proteomes" id="UP001174936"/>
    </source>
</evidence>
<dbReference type="EMBL" id="JAULSV010000002">
    <property type="protein sequence ID" value="KAK0652313.1"/>
    <property type="molecule type" value="Genomic_DNA"/>
</dbReference>
<feature type="region of interest" description="Disordered" evidence="1">
    <location>
        <begin position="65"/>
        <end position="131"/>
    </location>
</feature>
<name>A0AA40CX21_9PEZI</name>
<gene>
    <name evidence="2" type="ORF">B0T16DRAFT_100439</name>
</gene>
<organism evidence="2 3">
    <name type="scientific">Cercophora newfieldiana</name>
    <dbReference type="NCBI Taxonomy" id="92897"/>
    <lineage>
        <taxon>Eukaryota</taxon>
        <taxon>Fungi</taxon>
        <taxon>Dikarya</taxon>
        <taxon>Ascomycota</taxon>
        <taxon>Pezizomycotina</taxon>
        <taxon>Sordariomycetes</taxon>
        <taxon>Sordariomycetidae</taxon>
        <taxon>Sordariales</taxon>
        <taxon>Lasiosphaeriaceae</taxon>
        <taxon>Cercophora</taxon>
    </lineage>
</organism>
<sequence>MSASRAFGLQFSKATGRPALSRWTGTRRLVSRRGYASAHGKPSSDMPWLITSVVVSVPIGIYIWRQGPGRPKASQSAHGGHENHGTEHEEVAEKEDDTSKANAKEMDDSHENQAAKLTDKPDSKRVDPAEK</sequence>
<accession>A0AA40CX21</accession>
<dbReference type="Proteomes" id="UP001174936">
    <property type="component" value="Unassembled WGS sequence"/>
</dbReference>
<protein>
    <submittedName>
        <fullName evidence="2">Uncharacterized protein</fullName>
    </submittedName>
</protein>
<reference evidence="2" key="1">
    <citation type="submission" date="2023-06" db="EMBL/GenBank/DDBJ databases">
        <title>Genome-scale phylogeny and comparative genomics of the fungal order Sordariales.</title>
        <authorList>
            <consortium name="Lawrence Berkeley National Laboratory"/>
            <person name="Hensen N."/>
            <person name="Bonometti L."/>
            <person name="Westerberg I."/>
            <person name="Brannstrom I.O."/>
            <person name="Guillou S."/>
            <person name="Cros-Aarteil S."/>
            <person name="Calhoun S."/>
            <person name="Haridas S."/>
            <person name="Kuo A."/>
            <person name="Mondo S."/>
            <person name="Pangilinan J."/>
            <person name="Riley R."/>
            <person name="Labutti K."/>
            <person name="Andreopoulos B."/>
            <person name="Lipzen A."/>
            <person name="Chen C."/>
            <person name="Yanf M."/>
            <person name="Daum C."/>
            <person name="Ng V."/>
            <person name="Clum A."/>
            <person name="Steindorff A."/>
            <person name="Ohm R."/>
            <person name="Martin F."/>
            <person name="Silar P."/>
            <person name="Natvig D."/>
            <person name="Lalanne C."/>
            <person name="Gautier V."/>
            <person name="Ament-Velasquez S.L."/>
            <person name="Kruys A."/>
            <person name="Hutchinson M.I."/>
            <person name="Powell A.J."/>
            <person name="Barry K."/>
            <person name="Miller A.N."/>
            <person name="Grigoriev I.V."/>
            <person name="Debuchy R."/>
            <person name="Gladieux P."/>
            <person name="Thoren M.H."/>
            <person name="Johannesson H."/>
        </authorList>
    </citation>
    <scope>NUCLEOTIDE SEQUENCE</scope>
    <source>
        <strain evidence="2">SMH2532-1</strain>
    </source>
</reference>
<comment type="caution">
    <text evidence="2">The sequence shown here is derived from an EMBL/GenBank/DDBJ whole genome shotgun (WGS) entry which is preliminary data.</text>
</comment>
<proteinExistence type="predicted"/>
<keyword evidence="3" id="KW-1185">Reference proteome</keyword>
<dbReference type="AlphaFoldDB" id="A0AA40CX21"/>
<evidence type="ECO:0000313" key="2">
    <source>
        <dbReference type="EMBL" id="KAK0652313.1"/>
    </source>
</evidence>
<evidence type="ECO:0000256" key="1">
    <source>
        <dbReference type="SAM" id="MobiDB-lite"/>
    </source>
</evidence>
<feature type="compositionally biased region" description="Basic and acidic residues" evidence="1">
    <location>
        <begin position="79"/>
        <end position="131"/>
    </location>
</feature>